<protein>
    <submittedName>
        <fullName evidence="1">DNA alkylation repair enzyme</fullName>
    </submittedName>
</protein>
<dbReference type="STRING" id="670487.Ocepr_1929"/>
<dbReference type="InterPro" id="IPR014825">
    <property type="entry name" value="DNA_alkylation"/>
</dbReference>
<dbReference type="RefSeq" id="WP_013458551.1">
    <property type="nucleotide sequence ID" value="NC_014761.1"/>
</dbReference>
<dbReference type="Gene3D" id="1.25.10.90">
    <property type="match status" value="1"/>
</dbReference>
<dbReference type="Pfam" id="PF08713">
    <property type="entry name" value="DNA_alkylation"/>
    <property type="match status" value="1"/>
</dbReference>
<dbReference type="Proteomes" id="UP000008722">
    <property type="component" value="Chromosome"/>
</dbReference>
<keyword evidence="2" id="KW-1185">Reference proteome</keyword>
<organism evidence="1 2">
    <name type="scientific">Oceanithermus profundus (strain DSM 14977 / NBRC 100410 / VKM B-2274 / 506)</name>
    <dbReference type="NCBI Taxonomy" id="670487"/>
    <lineage>
        <taxon>Bacteria</taxon>
        <taxon>Thermotogati</taxon>
        <taxon>Deinococcota</taxon>
        <taxon>Deinococci</taxon>
        <taxon>Thermales</taxon>
        <taxon>Thermaceae</taxon>
        <taxon>Oceanithermus</taxon>
    </lineage>
</organism>
<dbReference type="eggNOG" id="COG4912">
    <property type="taxonomic scope" value="Bacteria"/>
</dbReference>
<dbReference type="PANTHER" id="PTHR34070:SF1">
    <property type="entry name" value="DNA ALKYLATION REPAIR PROTEIN"/>
    <property type="match status" value="1"/>
</dbReference>
<dbReference type="EMBL" id="CP002361">
    <property type="protein sequence ID" value="ADR37381.1"/>
    <property type="molecule type" value="Genomic_DNA"/>
</dbReference>
<proteinExistence type="predicted"/>
<reference evidence="2" key="1">
    <citation type="submission" date="2010-11" db="EMBL/GenBank/DDBJ databases">
        <title>The complete sequence of chromosome of Oceanithermus profundus DSM 14977.</title>
        <authorList>
            <consortium name="US DOE Joint Genome Institute (JGI-PGF)"/>
            <person name="Lucas S."/>
            <person name="Copeland A."/>
            <person name="Lapidus A."/>
            <person name="Bruce D."/>
            <person name="Goodwin L."/>
            <person name="Pitluck S."/>
            <person name="Kyrpides N."/>
            <person name="Mavromatis K."/>
            <person name="Pagani I."/>
            <person name="Ivanova N."/>
            <person name="Zhang X."/>
            <person name="Brettin T."/>
            <person name="Detter J.C."/>
            <person name="Tapia R."/>
            <person name="Han C."/>
            <person name="Land M."/>
            <person name="Hauser L."/>
            <person name="Markowitz V."/>
            <person name="Cheng J.-F."/>
            <person name="Hugenholtz P."/>
            <person name="Woyke T."/>
            <person name="Wu D."/>
            <person name="Tindall B."/>
            <person name="Faehnrich R."/>
            <person name="Brambilla E."/>
            <person name="Klenk H.-P."/>
            <person name="Eisen J.A."/>
        </authorList>
    </citation>
    <scope>NUCLEOTIDE SEQUENCE [LARGE SCALE GENOMIC DNA]</scope>
    <source>
        <strain evidence="2">DSM 14977 / NBRC 100410 / VKM B-2274 / 506</strain>
    </source>
</reference>
<dbReference type="CDD" id="cd06561">
    <property type="entry name" value="AlkD_like"/>
    <property type="match status" value="1"/>
</dbReference>
<dbReference type="OrthoDB" id="9775346at2"/>
<name>E4UA04_OCEP5</name>
<dbReference type="SUPFAM" id="SSF48371">
    <property type="entry name" value="ARM repeat"/>
    <property type="match status" value="1"/>
</dbReference>
<dbReference type="AlphaFoldDB" id="E4UA04"/>
<reference evidence="1 2" key="2">
    <citation type="journal article" date="2011" name="Stand. Genomic Sci.">
        <title>Complete genome sequence of Oceanithermus profundus type strain (506).</title>
        <authorList>
            <person name="Pati A."/>
            <person name="Zhang X."/>
            <person name="Lapidus A."/>
            <person name="Nolan M."/>
            <person name="Lucas S."/>
            <person name="Del Rio T.G."/>
            <person name="Tice H."/>
            <person name="Cheng J.F."/>
            <person name="Tapia R."/>
            <person name="Han C."/>
            <person name="Goodwin L."/>
            <person name="Pitluck S."/>
            <person name="Liolios K."/>
            <person name="Pagani I."/>
            <person name="Ivanova N."/>
            <person name="Mavromatis K."/>
            <person name="Chen A."/>
            <person name="Palaniappan K."/>
            <person name="Hauser L."/>
            <person name="Jeffries C.D."/>
            <person name="Brambilla E.M."/>
            <person name="Rohl A."/>
            <person name="Mwirichia R."/>
            <person name="Rohde M."/>
            <person name="Tindall B.J."/>
            <person name="Sikorski J."/>
            <person name="Wirth R."/>
            <person name="Goker M."/>
            <person name="Woyke T."/>
            <person name="Detter J.C."/>
            <person name="Bristow J."/>
            <person name="Eisen J.A."/>
            <person name="Markowitz V."/>
            <person name="Hugenholtz P."/>
            <person name="Kyrpides N.C."/>
            <person name="Klenk H.P."/>
            <person name="Land M."/>
        </authorList>
    </citation>
    <scope>NUCLEOTIDE SEQUENCE [LARGE SCALE GENOMIC DNA]</scope>
    <source>
        <strain evidence="2">DSM 14977 / NBRC 100410 / VKM B-2274 / 506</strain>
    </source>
</reference>
<dbReference type="HOGENOM" id="CLU_079880_0_0_0"/>
<dbReference type="InterPro" id="IPR016024">
    <property type="entry name" value="ARM-type_fold"/>
</dbReference>
<evidence type="ECO:0000313" key="2">
    <source>
        <dbReference type="Proteomes" id="UP000008722"/>
    </source>
</evidence>
<gene>
    <name evidence="1" type="ordered locus">Ocepr_1929</name>
</gene>
<evidence type="ECO:0000313" key="1">
    <source>
        <dbReference type="EMBL" id="ADR37381.1"/>
    </source>
</evidence>
<accession>E4UA04</accession>
<dbReference type="KEGG" id="opr:Ocepr_1929"/>
<dbReference type="PANTHER" id="PTHR34070">
    <property type="entry name" value="ARMADILLO-TYPE FOLD"/>
    <property type="match status" value="1"/>
</dbReference>
<sequence>MRAADVARELEALGDPGAAAHARRYFKAGPGQYAEGDRFLGIRVPVLRGRVRRFRELPLSEVEHLLGSPFHEARLLALLLLVDRFRRGDPAARAAVAEMYLRNLDRVNHWDLVDASAPHILGPYLEGRDRSLLDRLAASPSLWERRVAVMATFHFIRRGAYAPTLRLVRRLLDDPEDLIHKAAGWMLREVGKRDEETLLAFLEENAARMPRTMLRYATEKLDPERQRRFRRA</sequence>